<evidence type="ECO:0000313" key="4">
    <source>
        <dbReference type="EMBL" id="JAS15101.1"/>
    </source>
</evidence>
<organism evidence="4">
    <name type="scientific">Clastoptera arizonana</name>
    <name type="common">Arizona spittle bug</name>
    <dbReference type="NCBI Taxonomy" id="38151"/>
    <lineage>
        <taxon>Eukaryota</taxon>
        <taxon>Metazoa</taxon>
        <taxon>Ecdysozoa</taxon>
        <taxon>Arthropoda</taxon>
        <taxon>Hexapoda</taxon>
        <taxon>Insecta</taxon>
        <taxon>Pterygota</taxon>
        <taxon>Neoptera</taxon>
        <taxon>Paraneoptera</taxon>
        <taxon>Hemiptera</taxon>
        <taxon>Auchenorrhyncha</taxon>
        <taxon>Cercopoidea</taxon>
        <taxon>Clastopteridae</taxon>
        <taxon>Clastoptera</taxon>
    </lineage>
</organism>
<feature type="non-terminal residue" evidence="4">
    <location>
        <position position="1"/>
    </location>
</feature>
<dbReference type="PANTHER" id="PTHR22767:SF3">
    <property type="entry name" value="N-ALPHA-ACETYLTRANSFERASE 25, NATB AUXILIARY SUBUNIT"/>
    <property type="match status" value="1"/>
</dbReference>
<dbReference type="AlphaFoldDB" id="A0A1B6CP03"/>
<dbReference type="Gene3D" id="1.25.40.1040">
    <property type="match status" value="1"/>
</dbReference>
<dbReference type="InterPro" id="IPR019183">
    <property type="entry name" value="NAA25_NatB_aux_su"/>
</dbReference>
<name>A0A1B6CP03_9HEMI</name>
<dbReference type="InterPro" id="IPR011990">
    <property type="entry name" value="TPR-like_helical_dom_sf"/>
</dbReference>
<evidence type="ECO:0000256" key="2">
    <source>
        <dbReference type="ARBA" id="ARBA00022803"/>
    </source>
</evidence>
<accession>A0A1B6CP03</accession>
<evidence type="ECO:0000256" key="1">
    <source>
        <dbReference type="ARBA" id="ARBA00006298"/>
    </source>
</evidence>
<keyword evidence="2" id="KW-0802">TPR repeat</keyword>
<dbReference type="EMBL" id="GEDC01022197">
    <property type="protein sequence ID" value="JAS15101.1"/>
    <property type="molecule type" value="Transcribed_RNA"/>
</dbReference>
<evidence type="ECO:0000256" key="3">
    <source>
        <dbReference type="ARBA" id="ARBA00029872"/>
    </source>
</evidence>
<dbReference type="Pfam" id="PF09797">
    <property type="entry name" value="NatB_MDM20"/>
    <property type="match status" value="1"/>
</dbReference>
<sequence>SSMASKSASDNSVAERRLRPIYDWLDNGNNKRALQESDKVLKKQPQMQCARILKSLALLRLGKETECEELLESVRKEIPCDDPSLQAMSICYRELNKLDTICEMYEAATRADPTNEELLTHLFMSYVRVGNYKKQQSSSMALYKLKPKNPYYFWAIMSVVMQACKGDTTIAKSVTLPLAQRMVERFVQEDKIEAEQEVQLYIMILEMQDKFEEALTVVRGPLGEKLQSYYTVPAKAIELLMKMGRWKEANIAIKELLLKDIDNWTLYKNYFETVFNMEAHVEEFVSENIVDDDRKADCTFEACVKFISILQNDNEKLTHKLRGPYLAFLELYLKLFSAGKNAKEYLGPLPTLLINYFYHFGAKSCCLSDLRPYLNILSKSEITSFLDYMWKLLQLEDGQLPTSKEQMLRYISNLHISRYLGFHEELSCESKLHLTSCLMRYYQHAAQFNDPNALCTEIMHNDPFALLVAHMLHDVWLETKQTSYLRDALIVLEYALRRSPSNHQIKLLLLKLYNSLGLSKAAHIIYEMLDIKHMQLDSLGYLQCWPLLYHGQYTIASQLFDTTLKFFTSNYKDSADHLTFSYKFGSFLKISEFVDFREKLGHSLHFALITVEKMLLEIYNSTSIQHTLQVIDQMDIINSKDDDVYWNNLRDNRDFDVYWTADPLHRRIDQEMIQRSYLQDIDLLKLRRIFLRIITKTAGLWQVNSKLYGRNGVKHFDSDLKILIDMVEQLKSIISRLNEKPYSKIPRNIIGAPSTSRLFMIMESPLPDFLIHVSETLIDILSSDNISDYSYNFTTVQLQRIEKLERKIEKIFNDLALRVKNVSNAESSYSEVLIDLTLHLELICIATTTCTTIYKVVNVGNNVVRKPKKKTDDANPKKKEENDKCKIERSKRLASLVISENEKFQTLLNSIELRWKNINGIQNTTCSILKEVEINNDLLSSITSDIENRFVDSFSASFTDITSILKVKCKYLNEHIL</sequence>
<proteinExistence type="inferred from homology"/>
<protein>
    <recommendedName>
        <fullName evidence="3">N-terminal acetyltransferase B complex subunit MDM20 homolog</fullName>
    </recommendedName>
</protein>
<comment type="similarity">
    <text evidence="1">Belongs to the MDM20/NAA25 family.</text>
</comment>
<gene>
    <name evidence="4" type="ORF">g.33828</name>
</gene>
<reference evidence="4" key="1">
    <citation type="submission" date="2015-12" db="EMBL/GenBank/DDBJ databases">
        <title>De novo transcriptome assembly of four potential Pierce s Disease insect vectors from Arizona vineyards.</title>
        <authorList>
            <person name="Tassone E.E."/>
        </authorList>
    </citation>
    <scope>NUCLEOTIDE SEQUENCE</scope>
</reference>
<dbReference type="SUPFAM" id="SSF48452">
    <property type="entry name" value="TPR-like"/>
    <property type="match status" value="1"/>
</dbReference>
<dbReference type="GO" id="GO:0031416">
    <property type="term" value="C:NatB complex"/>
    <property type="evidence" value="ECO:0007669"/>
    <property type="project" value="TreeGrafter"/>
</dbReference>
<dbReference type="PANTHER" id="PTHR22767">
    <property type="entry name" value="N-TERMINAL ACETYLTRANSFERASE-RELATED"/>
    <property type="match status" value="1"/>
</dbReference>